<proteinExistence type="predicted"/>
<keyword evidence="1" id="KW-1133">Transmembrane helix</keyword>
<dbReference type="AlphaFoldDB" id="A0A4Q7TTS3"/>
<accession>A0A4Q7TTS3</accession>
<comment type="caution">
    <text evidence="2">The sequence shown here is derived from an EMBL/GenBank/DDBJ whole genome shotgun (WGS) entry which is preliminary data.</text>
</comment>
<evidence type="ECO:0000313" key="2">
    <source>
        <dbReference type="EMBL" id="RZT64365.1"/>
    </source>
</evidence>
<feature type="transmembrane region" description="Helical" evidence="1">
    <location>
        <begin position="43"/>
        <end position="61"/>
    </location>
</feature>
<keyword evidence="1" id="KW-0812">Transmembrane</keyword>
<reference evidence="2 3" key="1">
    <citation type="journal article" date="2015" name="Stand. Genomic Sci.">
        <title>Genomic Encyclopedia of Bacterial and Archaeal Type Strains, Phase III: the genomes of soil and plant-associated and newly described type strains.</title>
        <authorList>
            <person name="Whitman W.B."/>
            <person name="Woyke T."/>
            <person name="Klenk H.P."/>
            <person name="Zhou Y."/>
            <person name="Lilburn T.G."/>
            <person name="Beck B.J."/>
            <person name="De Vos P."/>
            <person name="Vandamme P."/>
            <person name="Eisen J.A."/>
            <person name="Garrity G."/>
            <person name="Hugenholtz P."/>
            <person name="Kyrpides N.C."/>
        </authorList>
    </citation>
    <scope>NUCLEOTIDE SEQUENCE [LARGE SCALE GENOMIC DNA]</scope>
    <source>
        <strain evidence="2 3">AC4r</strain>
    </source>
</reference>
<keyword evidence="1" id="KW-0472">Membrane</keyword>
<protein>
    <submittedName>
        <fullName evidence="2">Uncharacterized protein</fullName>
    </submittedName>
</protein>
<dbReference type="EMBL" id="SGXT01000011">
    <property type="protein sequence ID" value="RZT64365.1"/>
    <property type="molecule type" value="Genomic_DNA"/>
</dbReference>
<dbReference type="RefSeq" id="WP_130280874.1">
    <property type="nucleotide sequence ID" value="NZ_SGXT01000011.1"/>
</dbReference>
<gene>
    <name evidence="2" type="ORF">EV140_0612</name>
</gene>
<dbReference type="Proteomes" id="UP000292408">
    <property type="component" value="Unassembled WGS sequence"/>
</dbReference>
<evidence type="ECO:0000313" key="3">
    <source>
        <dbReference type="Proteomes" id="UP000292408"/>
    </source>
</evidence>
<keyword evidence="3" id="KW-1185">Reference proteome</keyword>
<name>A0A4Q7TTS3_9MICO</name>
<evidence type="ECO:0000256" key="1">
    <source>
        <dbReference type="SAM" id="Phobius"/>
    </source>
</evidence>
<organism evidence="2 3">
    <name type="scientific">Microcella alkaliphila</name>
    <dbReference type="NCBI Taxonomy" id="279828"/>
    <lineage>
        <taxon>Bacteria</taxon>
        <taxon>Bacillati</taxon>
        <taxon>Actinomycetota</taxon>
        <taxon>Actinomycetes</taxon>
        <taxon>Micrococcales</taxon>
        <taxon>Microbacteriaceae</taxon>
        <taxon>Microcella</taxon>
    </lineage>
</organism>
<feature type="transmembrane region" description="Helical" evidence="1">
    <location>
        <begin position="20"/>
        <end position="37"/>
    </location>
</feature>
<sequence length="71" mass="7042">MTPIRPPIELRLSGSALRGAPVLVAAVGIAMAGYLIGPLGMPAVVLRLVIVGTLIGALAVGRIEGTVAAAK</sequence>